<protein>
    <recommendedName>
        <fullName evidence="1">DUF1758 domain-containing protein</fullName>
    </recommendedName>
</protein>
<dbReference type="OrthoDB" id="5851913at2759"/>
<evidence type="ECO:0000313" key="2">
    <source>
        <dbReference type="EMBL" id="OZC05414.1"/>
    </source>
</evidence>
<gene>
    <name evidence="2" type="ORF">X798_07613</name>
</gene>
<dbReference type="EMBL" id="KZ271219">
    <property type="protein sequence ID" value="OZC05414.1"/>
    <property type="molecule type" value="Genomic_DNA"/>
</dbReference>
<evidence type="ECO:0000313" key="3">
    <source>
        <dbReference type="Proteomes" id="UP000242913"/>
    </source>
</evidence>
<dbReference type="InterPro" id="IPR008737">
    <property type="entry name" value="DUF1758"/>
</dbReference>
<sequence>MKQSKDYQIGERMKESPKIVAVIQENQEITIKALIFFETGSDCNNVTESIVNKLKLRQTSPNVGMLIAEMVGTRKCESRKVTFGIQALNGSVKNIRMYIVDSILECRNKKFEK</sequence>
<name>A0A238BK51_9BILA</name>
<dbReference type="AlphaFoldDB" id="A0A238BK51"/>
<feature type="domain" description="DUF1758" evidence="1">
    <location>
        <begin position="27"/>
        <end position="103"/>
    </location>
</feature>
<organism evidence="2 3">
    <name type="scientific">Onchocerca flexuosa</name>
    <dbReference type="NCBI Taxonomy" id="387005"/>
    <lineage>
        <taxon>Eukaryota</taxon>
        <taxon>Metazoa</taxon>
        <taxon>Ecdysozoa</taxon>
        <taxon>Nematoda</taxon>
        <taxon>Chromadorea</taxon>
        <taxon>Rhabditida</taxon>
        <taxon>Spirurina</taxon>
        <taxon>Spiruromorpha</taxon>
        <taxon>Filarioidea</taxon>
        <taxon>Onchocercidae</taxon>
        <taxon>Onchocerca</taxon>
    </lineage>
</organism>
<keyword evidence="3" id="KW-1185">Reference proteome</keyword>
<evidence type="ECO:0000259" key="1">
    <source>
        <dbReference type="Pfam" id="PF05585"/>
    </source>
</evidence>
<dbReference type="Proteomes" id="UP000242913">
    <property type="component" value="Unassembled WGS sequence"/>
</dbReference>
<dbReference type="Pfam" id="PF05585">
    <property type="entry name" value="DUF1758"/>
    <property type="match status" value="1"/>
</dbReference>
<proteinExistence type="predicted"/>
<accession>A0A238BK51</accession>
<reference evidence="2 3" key="1">
    <citation type="submission" date="2015-12" db="EMBL/GenBank/DDBJ databases">
        <title>Draft genome of the nematode, Onchocerca flexuosa.</title>
        <authorList>
            <person name="Mitreva M."/>
        </authorList>
    </citation>
    <scope>NUCLEOTIDE SEQUENCE [LARGE SCALE GENOMIC DNA]</scope>
    <source>
        <strain evidence="2">Red Deer</strain>
    </source>
</reference>